<dbReference type="Proteomes" id="UP000478740">
    <property type="component" value="Unassembled WGS sequence"/>
</dbReference>
<organism evidence="1 2">
    <name type="scientific">Paracoccus shanxieyensis</name>
    <dbReference type="NCBI Taxonomy" id="2675752"/>
    <lineage>
        <taxon>Bacteria</taxon>
        <taxon>Pseudomonadati</taxon>
        <taxon>Pseudomonadota</taxon>
        <taxon>Alphaproteobacteria</taxon>
        <taxon>Rhodobacterales</taxon>
        <taxon>Paracoccaceae</taxon>
        <taxon>Paracoccus</taxon>
    </lineage>
</organism>
<keyword evidence="2" id="KW-1185">Reference proteome</keyword>
<dbReference type="RefSeq" id="WP_155045641.1">
    <property type="nucleotide sequence ID" value="NZ_WMIH01000016.1"/>
</dbReference>
<sequence>MTETTAKARRGMITIRHNMRLSFWVHPNGIVLAGGRGAATAKSGRQGKDTLAD</sequence>
<protein>
    <submittedName>
        <fullName evidence="1">Uncharacterized protein</fullName>
    </submittedName>
</protein>
<comment type="caution">
    <text evidence="1">The sequence shown here is derived from an EMBL/GenBank/DDBJ whole genome shotgun (WGS) entry which is preliminary data.</text>
</comment>
<evidence type="ECO:0000313" key="1">
    <source>
        <dbReference type="EMBL" id="MTH65764.1"/>
    </source>
</evidence>
<name>A0A6L6J4X1_9RHOB</name>
<gene>
    <name evidence="1" type="ORF">GL284_15945</name>
</gene>
<reference evidence="1 2" key="1">
    <citation type="submission" date="2019-11" db="EMBL/GenBank/DDBJ databases">
        <authorList>
            <person name="Dong K."/>
        </authorList>
    </citation>
    <scope>NUCLEOTIDE SEQUENCE [LARGE SCALE GENOMIC DNA]</scope>
    <source>
        <strain evidence="1 2">DK608</strain>
    </source>
</reference>
<evidence type="ECO:0000313" key="2">
    <source>
        <dbReference type="Proteomes" id="UP000478740"/>
    </source>
</evidence>
<dbReference type="AlphaFoldDB" id="A0A6L6J4X1"/>
<proteinExistence type="predicted"/>
<dbReference type="EMBL" id="WMII01000016">
    <property type="protein sequence ID" value="MTH65764.1"/>
    <property type="molecule type" value="Genomic_DNA"/>
</dbReference>
<accession>A0A6L6J4X1</accession>